<name>A0A4S5BJ16_9BURK</name>
<dbReference type="Pfam" id="PF17885">
    <property type="entry name" value="Smoa_sbd"/>
    <property type="match status" value="1"/>
</dbReference>
<dbReference type="SUPFAM" id="SSF51905">
    <property type="entry name" value="FAD/NAD(P)-binding domain"/>
    <property type="match status" value="1"/>
</dbReference>
<comment type="caution">
    <text evidence="2">The sequence shown here is derived from an EMBL/GenBank/DDBJ whole genome shotgun (WGS) entry which is preliminary data.</text>
</comment>
<proteinExistence type="predicted"/>
<accession>A0A4S5BJ16</accession>
<gene>
    <name evidence="2" type="ORF">E8K88_12925</name>
</gene>
<sequence length="449" mass="48994">MPQQRTVAIIGAGLAGASAALAFVNAGFAVTLYSDKSRQALRDEAPATGTAIYFGQISQDADAHIIENLYGDDYYIDGFSVRAYNADHTPLLAFDTDYHYYRAQAIDVRLRTDDRLARFIEKGGDLRVQAVPPDTLNAIAASHDLTLVATGKKGLGSLFEVDQERTVYTEPQRHLLTVNVTGLAYDRSTFDYRSEVGWKHNLFTTHATQGEIFTGPLLHKDGIPSWVILGFAKPGSDWQQRFSQAHDSASALAIFKKIFYDYFPEDCAEINQLQTIDSDPYTWLKGAVVPTVHKPVGYTHGGHTIAALGDTAISFDPIAGQGAQNISVQVAALVDAAKAHQGAFDANWITQQFDTHWQRHGHGATEVTRLFLGDAKYADHAGLFFPAAAVEPAKAGAAFFRFLSEPSLLLSQPTKEDSAQYIETATGQTIESLLARFAPASRFTTKEAA</sequence>
<dbReference type="Gene3D" id="3.50.50.60">
    <property type="entry name" value="FAD/NAD(P)-binding domain"/>
    <property type="match status" value="3"/>
</dbReference>
<dbReference type="OrthoDB" id="8801399at2"/>
<protein>
    <submittedName>
        <fullName evidence="2">Cadherin repeat domain-containing protein</fullName>
    </submittedName>
</protein>
<reference evidence="2 3" key="1">
    <citation type="submission" date="2019-04" db="EMBL/GenBank/DDBJ databases">
        <title>Lampropedia sp YIM MLB12 draf genome.</title>
        <authorList>
            <person name="Wang Y.-X."/>
        </authorList>
    </citation>
    <scope>NUCLEOTIDE SEQUENCE [LARGE SCALE GENOMIC DNA]</scope>
    <source>
        <strain evidence="2 3">YIM MLB12</strain>
    </source>
</reference>
<dbReference type="PRINTS" id="PR00411">
    <property type="entry name" value="PNDRDTASEI"/>
</dbReference>
<evidence type="ECO:0000313" key="3">
    <source>
        <dbReference type="Proteomes" id="UP000306236"/>
    </source>
</evidence>
<dbReference type="InterPro" id="IPR041654">
    <property type="entry name" value="StyA_sbd"/>
</dbReference>
<dbReference type="EMBL" id="SSWX01000017">
    <property type="protein sequence ID" value="THJ32149.1"/>
    <property type="molecule type" value="Genomic_DNA"/>
</dbReference>
<keyword evidence="3" id="KW-1185">Reference proteome</keyword>
<dbReference type="AlphaFoldDB" id="A0A4S5BJ16"/>
<dbReference type="Proteomes" id="UP000306236">
    <property type="component" value="Unassembled WGS sequence"/>
</dbReference>
<evidence type="ECO:0000313" key="2">
    <source>
        <dbReference type="EMBL" id="THJ32149.1"/>
    </source>
</evidence>
<dbReference type="RefSeq" id="WP_136407094.1">
    <property type="nucleotide sequence ID" value="NZ_SSWX01000017.1"/>
</dbReference>
<evidence type="ECO:0000259" key="1">
    <source>
        <dbReference type="Pfam" id="PF17885"/>
    </source>
</evidence>
<organism evidence="2 3">
    <name type="scientific">Lampropedia aestuarii</name>
    <dbReference type="NCBI Taxonomy" id="2562762"/>
    <lineage>
        <taxon>Bacteria</taxon>
        <taxon>Pseudomonadati</taxon>
        <taxon>Pseudomonadota</taxon>
        <taxon>Betaproteobacteria</taxon>
        <taxon>Burkholderiales</taxon>
        <taxon>Comamonadaceae</taxon>
        <taxon>Lampropedia</taxon>
    </lineage>
</organism>
<dbReference type="InterPro" id="IPR036188">
    <property type="entry name" value="FAD/NAD-bd_sf"/>
</dbReference>
<feature type="domain" description="Styrene monooxygenase StyA putative substrate binding" evidence="1">
    <location>
        <begin position="151"/>
        <end position="265"/>
    </location>
</feature>